<dbReference type="AlphaFoldDB" id="A0A0D0CMW0"/>
<gene>
    <name evidence="1" type="ORF">PAXRUDRAFT_152935</name>
</gene>
<evidence type="ECO:0000313" key="2">
    <source>
        <dbReference type="Proteomes" id="UP000054538"/>
    </source>
</evidence>
<keyword evidence="2" id="KW-1185">Reference proteome</keyword>
<organism evidence="1 2">
    <name type="scientific">Paxillus rubicundulus Ve08.2h10</name>
    <dbReference type="NCBI Taxonomy" id="930991"/>
    <lineage>
        <taxon>Eukaryota</taxon>
        <taxon>Fungi</taxon>
        <taxon>Dikarya</taxon>
        <taxon>Basidiomycota</taxon>
        <taxon>Agaricomycotina</taxon>
        <taxon>Agaricomycetes</taxon>
        <taxon>Agaricomycetidae</taxon>
        <taxon>Boletales</taxon>
        <taxon>Paxilineae</taxon>
        <taxon>Paxillaceae</taxon>
        <taxon>Paxillus</taxon>
    </lineage>
</organism>
<reference evidence="1 2" key="1">
    <citation type="submission" date="2014-04" db="EMBL/GenBank/DDBJ databases">
        <authorList>
            <consortium name="DOE Joint Genome Institute"/>
            <person name="Kuo A."/>
            <person name="Kohler A."/>
            <person name="Jargeat P."/>
            <person name="Nagy L.G."/>
            <person name="Floudas D."/>
            <person name="Copeland A."/>
            <person name="Barry K.W."/>
            <person name="Cichocki N."/>
            <person name="Veneault-Fourrey C."/>
            <person name="LaButti K."/>
            <person name="Lindquist E.A."/>
            <person name="Lipzen A."/>
            <person name="Lundell T."/>
            <person name="Morin E."/>
            <person name="Murat C."/>
            <person name="Sun H."/>
            <person name="Tunlid A."/>
            <person name="Henrissat B."/>
            <person name="Grigoriev I.V."/>
            <person name="Hibbett D.S."/>
            <person name="Martin F."/>
            <person name="Nordberg H.P."/>
            <person name="Cantor M.N."/>
            <person name="Hua S.X."/>
        </authorList>
    </citation>
    <scope>NUCLEOTIDE SEQUENCE [LARGE SCALE GENOMIC DNA]</scope>
    <source>
        <strain evidence="1 2">Ve08.2h10</strain>
    </source>
</reference>
<reference evidence="2" key="2">
    <citation type="submission" date="2015-01" db="EMBL/GenBank/DDBJ databases">
        <title>Evolutionary Origins and Diversification of the Mycorrhizal Mutualists.</title>
        <authorList>
            <consortium name="DOE Joint Genome Institute"/>
            <consortium name="Mycorrhizal Genomics Consortium"/>
            <person name="Kohler A."/>
            <person name="Kuo A."/>
            <person name="Nagy L.G."/>
            <person name="Floudas D."/>
            <person name="Copeland A."/>
            <person name="Barry K.W."/>
            <person name="Cichocki N."/>
            <person name="Veneault-Fourrey C."/>
            <person name="LaButti K."/>
            <person name="Lindquist E.A."/>
            <person name="Lipzen A."/>
            <person name="Lundell T."/>
            <person name="Morin E."/>
            <person name="Murat C."/>
            <person name="Riley R."/>
            <person name="Ohm R."/>
            <person name="Sun H."/>
            <person name="Tunlid A."/>
            <person name="Henrissat B."/>
            <person name="Grigoriev I.V."/>
            <person name="Hibbett D.S."/>
            <person name="Martin F."/>
        </authorList>
    </citation>
    <scope>NUCLEOTIDE SEQUENCE [LARGE SCALE GENOMIC DNA]</scope>
    <source>
        <strain evidence="2">Ve08.2h10</strain>
    </source>
</reference>
<dbReference type="HOGENOM" id="CLU_159699_0_0_1"/>
<accession>A0A0D0CMW0</accession>
<dbReference type="Proteomes" id="UP000054538">
    <property type="component" value="Unassembled WGS sequence"/>
</dbReference>
<evidence type="ECO:0000313" key="1">
    <source>
        <dbReference type="EMBL" id="KIK84222.1"/>
    </source>
</evidence>
<proteinExistence type="predicted"/>
<sequence length="94" mass="10911">PIKLFINSADKIFGPITTIRQNGKVTNHLLWTAFIFKPANWECVNDMRTIISDANNIQQYFSDEQWLTVWRAIPALEELQTAWEGKGENPKYTL</sequence>
<feature type="non-terminal residue" evidence="1">
    <location>
        <position position="1"/>
    </location>
</feature>
<dbReference type="InParanoid" id="A0A0D0CMW0"/>
<dbReference type="EMBL" id="KN825579">
    <property type="protein sequence ID" value="KIK84222.1"/>
    <property type="molecule type" value="Genomic_DNA"/>
</dbReference>
<dbReference type="OrthoDB" id="2661839at2759"/>
<name>A0A0D0CMW0_9AGAM</name>
<protein>
    <submittedName>
        <fullName evidence="1">Unplaced genomic scaffold scaffold_757, whole genome shotgun sequence</fullName>
    </submittedName>
</protein>